<accession>B6II09</accession>
<evidence type="ECO:0000313" key="4">
    <source>
        <dbReference type="WormBase" id="CBG27772"/>
    </source>
</evidence>
<dbReference type="PANTHER" id="PTHR31493">
    <property type="entry name" value="NAZO FAMILY MEMBER"/>
    <property type="match status" value="1"/>
</dbReference>
<protein>
    <submittedName>
        <fullName evidence="2">Protein CBG27772</fullName>
    </submittedName>
</protein>
<reference evidence="2 3" key="2">
    <citation type="journal article" date="2011" name="PLoS Genet.">
        <title>Caenorhabditis briggsae recombinant inbred line genotypes reveal inter-strain incompatibility and the evolution of recombination.</title>
        <authorList>
            <person name="Ross J.A."/>
            <person name="Koboldt D.C."/>
            <person name="Staisch J.E."/>
            <person name="Chamberlin H.M."/>
            <person name="Gupta B.P."/>
            <person name="Miller R.D."/>
            <person name="Baird S.E."/>
            <person name="Haag E.S."/>
        </authorList>
    </citation>
    <scope>NUCLEOTIDE SEQUENCE [LARGE SCALE GENOMIC DNA]</scope>
    <source>
        <strain evidence="2 3">AF16</strain>
    </source>
</reference>
<dbReference type="HOGENOM" id="CLU_1679515_0_0_1"/>
<proteinExistence type="inferred from homology"/>
<evidence type="ECO:0000313" key="3">
    <source>
        <dbReference type="Proteomes" id="UP000008549"/>
    </source>
</evidence>
<dbReference type="AlphaFoldDB" id="B6II09"/>
<gene>
    <name evidence="2 4" type="ORF">CBG27772</name>
    <name evidence="2" type="ORF">CBG_27772</name>
</gene>
<dbReference type="Pfam" id="PF20721">
    <property type="entry name" value="C19orf12"/>
    <property type="match status" value="1"/>
</dbReference>
<dbReference type="KEGG" id="cbr:CBG_27772"/>
<reference evidence="2 3" key="1">
    <citation type="journal article" date="2003" name="PLoS Biol.">
        <title>The genome sequence of Caenorhabditis briggsae: a platform for comparative genomics.</title>
        <authorList>
            <person name="Stein L.D."/>
            <person name="Bao Z."/>
            <person name="Blasiar D."/>
            <person name="Blumenthal T."/>
            <person name="Brent M.R."/>
            <person name="Chen N."/>
            <person name="Chinwalla A."/>
            <person name="Clarke L."/>
            <person name="Clee C."/>
            <person name="Coghlan A."/>
            <person name="Coulson A."/>
            <person name="D'Eustachio P."/>
            <person name="Fitch D.H."/>
            <person name="Fulton L.A."/>
            <person name="Fulton R.E."/>
            <person name="Griffiths-Jones S."/>
            <person name="Harris T.W."/>
            <person name="Hillier L.W."/>
            <person name="Kamath R."/>
            <person name="Kuwabara P.E."/>
            <person name="Mardis E.R."/>
            <person name="Marra M.A."/>
            <person name="Miner T.L."/>
            <person name="Minx P."/>
            <person name="Mullikin J.C."/>
            <person name="Plumb R.W."/>
            <person name="Rogers J."/>
            <person name="Schein J.E."/>
            <person name="Sohrmann M."/>
            <person name="Spieth J."/>
            <person name="Stajich J.E."/>
            <person name="Wei C."/>
            <person name="Willey D."/>
            <person name="Wilson R.K."/>
            <person name="Durbin R."/>
            <person name="Waterston R.H."/>
        </authorList>
    </citation>
    <scope>NUCLEOTIDE SEQUENCE [LARGE SCALE GENOMIC DNA]</scope>
    <source>
        <strain evidence="2 3">AF16</strain>
    </source>
</reference>
<dbReference type="PANTHER" id="PTHR31493:SF1">
    <property type="entry name" value="PROTEIN C19ORF12"/>
    <property type="match status" value="1"/>
</dbReference>
<evidence type="ECO:0000313" key="2">
    <source>
        <dbReference type="EMBL" id="CAR99539.1"/>
    </source>
</evidence>
<organism evidence="2 3">
    <name type="scientific">Caenorhabditis briggsae</name>
    <dbReference type="NCBI Taxonomy" id="6238"/>
    <lineage>
        <taxon>Eukaryota</taxon>
        <taxon>Metazoa</taxon>
        <taxon>Ecdysozoa</taxon>
        <taxon>Nematoda</taxon>
        <taxon>Chromadorea</taxon>
        <taxon>Rhabditida</taxon>
        <taxon>Rhabditina</taxon>
        <taxon>Rhabditomorpha</taxon>
        <taxon>Rhabditoidea</taxon>
        <taxon>Rhabditidae</taxon>
        <taxon>Peloderinae</taxon>
        <taxon>Caenorhabditis</taxon>
    </lineage>
</organism>
<name>B6II09_CAEBR</name>
<dbReference type="InterPro" id="IPR033369">
    <property type="entry name" value="C19orf12"/>
</dbReference>
<evidence type="ECO:0000256" key="1">
    <source>
        <dbReference type="ARBA" id="ARBA00029457"/>
    </source>
</evidence>
<dbReference type="eggNOG" id="ENOG502TJ3Z">
    <property type="taxonomic scope" value="Eukaryota"/>
</dbReference>
<dbReference type="GeneID" id="68919221"/>
<dbReference type="EMBL" id="HE601482">
    <property type="protein sequence ID" value="CAR99539.1"/>
    <property type="molecule type" value="Genomic_DNA"/>
</dbReference>
<dbReference type="RefSeq" id="XP_045099102.1">
    <property type="nucleotide sequence ID" value="XM_045239886.1"/>
</dbReference>
<dbReference type="CTD" id="68919221"/>
<comment type="similarity">
    <text evidence="1">Belongs to the C19orf12 family.</text>
</comment>
<sequence length="157" mass="16719">MNRTAENMTDAITYLSLVVDHVNSNKTVSHTAKQISKQAGCAVAGTVVGGVLAGPIGAAVGSVVGAGIGLSVSDKYDGVLQKLLKLSEDEQFNLVQEVGETASIRKTSLQFRSEILLAKIRSSRSTYGTRSRVTKLPSKHCLSLQSDLLQLQHNPLQ</sequence>
<keyword evidence="3" id="KW-1185">Reference proteome</keyword>
<dbReference type="Proteomes" id="UP000008549">
    <property type="component" value="Unassembled WGS sequence"/>
</dbReference>
<dbReference type="InParanoid" id="B6II09"/>
<dbReference type="WormBase" id="CBG27772">
    <property type="protein sequence ID" value="CBP46035"/>
    <property type="gene ID" value="WBGene00089186"/>
</dbReference>